<protein>
    <submittedName>
        <fullName evidence="2">Uncharacterized protein</fullName>
    </submittedName>
</protein>
<dbReference type="Proteomes" id="UP001430584">
    <property type="component" value="Unassembled WGS sequence"/>
</dbReference>
<evidence type="ECO:0000256" key="1">
    <source>
        <dbReference type="SAM" id="MobiDB-lite"/>
    </source>
</evidence>
<evidence type="ECO:0000313" key="2">
    <source>
        <dbReference type="EMBL" id="KAL0259263.1"/>
    </source>
</evidence>
<keyword evidence="3" id="KW-1185">Reference proteome</keyword>
<feature type="region of interest" description="Disordered" evidence="1">
    <location>
        <begin position="125"/>
        <end position="155"/>
    </location>
</feature>
<accession>A0ABR3CF42</accession>
<dbReference type="GeneID" id="92010853"/>
<dbReference type="RefSeq" id="XP_066632292.1">
    <property type="nucleotide sequence ID" value="XM_066778197.1"/>
</dbReference>
<dbReference type="EMBL" id="JAJVCZ030000006">
    <property type="protein sequence ID" value="KAL0259263.1"/>
    <property type="molecule type" value="Genomic_DNA"/>
</dbReference>
<reference evidence="2 3" key="1">
    <citation type="submission" date="2024-02" db="EMBL/GenBank/DDBJ databases">
        <title>De novo assembly and annotation of 12 fungi associated with fruit tree decline syndrome in Ontario, Canada.</title>
        <authorList>
            <person name="Sulman M."/>
            <person name="Ellouze W."/>
            <person name="Ilyukhin E."/>
        </authorList>
    </citation>
    <scope>NUCLEOTIDE SEQUENCE [LARGE SCALE GENOMIC DNA]</scope>
    <source>
        <strain evidence="2 3">FDS-637</strain>
    </source>
</reference>
<evidence type="ECO:0000313" key="3">
    <source>
        <dbReference type="Proteomes" id="UP001430584"/>
    </source>
</evidence>
<feature type="compositionally biased region" description="Low complexity" evidence="1">
    <location>
        <begin position="244"/>
        <end position="267"/>
    </location>
</feature>
<comment type="caution">
    <text evidence="2">The sequence shown here is derived from an EMBL/GenBank/DDBJ whole genome shotgun (WGS) entry which is preliminary data.</text>
</comment>
<sequence>MLPVGLVQLHFRPGSHFADLDTPVKQFLFNLRETPLFTCPENGDGCILAGPHLDNPEKAVVIICYGRAGDNSTVKAALDPPSPIYAPITPYLASAPRADVFSFFIQPHAQDRKCVQELALIRIPEYETSSEEESGLDDEEDSDESDDENPSSRIRHCILRDISSSSSSSSSSFSSWVDVHDEISANNNDDDDDDVNEIPADNNNNDNNDNADNTANNDAANNTANADTSNPPCHSARRFFAPTSPSSSSSSSEELFSSSSSSSSPSPFALPLAQLDTFFQSALTGNAHRGHGDLASHRSGSSTARPEEGGAVLHVWTWADADAMARFKDPGRPNCYDGVQRRALERGVRDGVSEGEGGEGDDKWQDAWGFVPVVERLRECGAEVEVVAVRLRRFSFETGRFDEDGGDDGE</sequence>
<proteinExistence type="predicted"/>
<feature type="compositionally biased region" description="Acidic residues" evidence="1">
    <location>
        <begin position="128"/>
        <end position="149"/>
    </location>
</feature>
<organism evidence="2 3">
    <name type="scientific">Diplodia seriata</name>
    <dbReference type="NCBI Taxonomy" id="420778"/>
    <lineage>
        <taxon>Eukaryota</taxon>
        <taxon>Fungi</taxon>
        <taxon>Dikarya</taxon>
        <taxon>Ascomycota</taxon>
        <taxon>Pezizomycotina</taxon>
        <taxon>Dothideomycetes</taxon>
        <taxon>Dothideomycetes incertae sedis</taxon>
        <taxon>Botryosphaeriales</taxon>
        <taxon>Botryosphaeriaceae</taxon>
        <taxon>Diplodia</taxon>
    </lineage>
</organism>
<feature type="compositionally biased region" description="Low complexity" evidence="1">
    <location>
        <begin position="200"/>
        <end position="228"/>
    </location>
</feature>
<gene>
    <name evidence="2" type="ORF">SLS55_006768</name>
</gene>
<feature type="region of interest" description="Disordered" evidence="1">
    <location>
        <begin position="184"/>
        <end position="267"/>
    </location>
</feature>
<name>A0ABR3CF42_9PEZI</name>